<keyword evidence="2" id="KW-1185">Reference proteome</keyword>
<gene>
    <name evidence="1" type="primary">Lix1</name>
    <name evidence="1" type="ORF">HERCAC_R15841</name>
</gene>
<feature type="non-terminal residue" evidence="1">
    <location>
        <position position="64"/>
    </location>
</feature>
<sequence>MALDWIMNEQESPEIIFQKLQIALREQEEVRKTGQELKFYKEKKDILSLALSQIDSDPVNFHGI</sequence>
<comment type="caution">
    <text evidence="1">The sequence shown here is derived from an EMBL/GenBank/DDBJ whole genome shotgun (WGS) entry which is preliminary data.</text>
</comment>
<dbReference type="EMBL" id="VXAJ01000064">
    <property type="protein sequence ID" value="NXK04203.1"/>
    <property type="molecule type" value="Genomic_DNA"/>
</dbReference>
<name>A0A7L0GBW5_HERCA</name>
<proteinExistence type="predicted"/>
<evidence type="ECO:0000313" key="2">
    <source>
        <dbReference type="Proteomes" id="UP000555649"/>
    </source>
</evidence>
<organism evidence="1 2">
    <name type="scientific">Herpetotheres cachinnans</name>
    <name type="common">Laughing falcon</name>
    <name type="synonym">Falco cachinnans</name>
    <dbReference type="NCBI Taxonomy" id="56343"/>
    <lineage>
        <taxon>Eukaryota</taxon>
        <taxon>Metazoa</taxon>
        <taxon>Chordata</taxon>
        <taxon>Craniata</taxon>
        <taxon>Vertebrata</taxon>
        <taxon>Euteleostomi</taxon>
        <taxon>Archelosauria</taxon>
        <taxon>Archosauria</taxon>
        <taxon>Dinosauria</taxon>
        <taxon>Saurischia</taxon>
        <taxon>Theropoda</taxon>
        <taxon>Coelurosauria</taxon>
        <taxon>Aves</taxon>
        <taxon>Neognathae</taxon>
        <taxon>Neoaves</taxon>
        <taxon>Telluraves</taxon>
        <taxon>Australaves</taxon>
        <taxon>Falconiformes</taxon>
        <taxon>Falconidae</taxon>
        <taxon>Herpetotheres</taxon>
    </lineage>
</organism>
<protein>
    <submittedName>
        <fullName evidence="1">LIX1 protein</fullName>
    </submittedName>
</protein>
<evidence type="ECO:0000313" key="1">
    <source>
        <dbReference type="EMBL" id="NXK04203.1"/>
    </source>
</evidence>
<dbReference type="Pfam" id="PF14954">
    <property type="entry name" value="LIX1"/>
    <property type="match status" value="1"/>
</dbReference>
<dbReference type="InterPro" id="IPR029270">
    <property type="entry name" value="LIX1"/>
</dbReference>
<accession>A0A7L0GBW5</accession>
<reference evidence="1 2" key="1">
    <citation type="submission" date="2019-09" db="EMBL/GenBank/DDBJ databases">
        <title>Bird 10,000 Genomes (B10K) Project - Family phase.</title>
        <authorList>
            <person name="Zhang G."/>
        </authorList>
    </citation>
    <scope>NUCLEOTIDE SEQUENCE [LARGE SCALE GENOMIC DNA]</scope>
    <source>
        <strain evidence="1">B10K-DU-005-78</strain>
        <tissue evidence="1">Mixed tissue sample</tissue>
    </source>
</reference>
<dbReference type="AlphaFoldDB" id="A0A7L0GBW5"/>
<dbReference type="Proteomes" id="UP000555649">
    <property type="component" value="Unassembled WGS sequence"/>
</dbReference>
<feature type="non-terminal residue" evidence="1">
    <location>
        <position position="1"/>
    </location>
</feature>